<dbReference type="AlphaFoldDB" id="A0A4U0GXD9"/>
<feature type="compositionally biased region" description="Polar residues" evidence="1">
    <location>
        <begin position="47"/>
        <end position="62"/>
    </location>
</feature>
<proteinExistence type="predicted"/>
<keyword evidence="2" id="KW-0812">Transmembrane</keyword>
<evidence type="ECO:0000256" key="2">
    <source>
        <dbReference type="SAM" id="Phobius"/>
    </source>
</evidence>
<organism evidence="3 4">
    <name type="scientific">Sphingobacterium alkalisoli</name>
    <dbReference type="NCBI Taxonomy" id="1874115"/>
    <lineage>
        <taxon>Bacteria</taxon>
        <taxon>Pseudomonadati</taxon>
        <taxon>Bacteroidota</taxon>
        <taxon>Sphingobacteriia</taxon>
        <taxon>Sphingobacteriales</taxon>
        <taxon>Sphingobacteriaceae</taxon>
        <taxon>Sphingobacterium</taxon>
    </lineage>
</organism>
<feature type="transmembrane region" description="Helical" evidence="2">
    <location>
        <begin position="143"/>
        <end position="162"/>
    </location>
</feature>
<reference evidence="3 4" key="1">
    <citation type="submission" date="2019-04" db="EMBL/GenBank/DDBJ databases">
        <title>Sphingobacterium olei sp. nov., isolated from oil-contaminated soil.</title>
        <authorList>
            <person name="Liu B."/>
        </authorList>
    </citation>
    <scope>NUCLEOTIDE SEQUENCE [LARGE SCALE GENOMIC DNA]</scope>
    <source>
        <strain evidence="3 4">Y3L14</strain>
    </source>
</reference>
<evidence type="ECO:0000313" key="4">
    <source>
        <dbReference type="Proteomes" id="UP000309872"/>
    </source>
</evidence>
<evidence type="ECO:0000256" key="1">
    <source>
        <dbReference type="SAM" id="MobiDB-lite"/>
    </source>
</evidence>
<keyword evidence="4" id="KW-1185">Reference proteome</keyword>
<sequence>MRIITLVTICILISGCGLFKKTTKEKFVAKQSYQIEKSEKSDETLSDKSYSSEKTGTATVDNSETKHDLTADEILIDKNGNIKAKGNVRYTGSKSGDITTNTLTEAFRQSNVEYAKESDVRAKESSKESLSDQSTVSVPSSKGIIWGTVGVLIIILVILWYFGIKIK</sequence>
<evidence type="ECO:0000313" key="3">
    <source>
        <dbReference type="EMBL" id="TJY63835.1"/>
    </source>
</evidence>
<protein>
    <recommendedName>
        <fullName evidence="5">Lipoprotein</fullName>
    </recommendedName>
</protein>
<accession>A0A4U0GXD9</accession>
<evidence type="ECO:0008006" key="5">
    <source>
        <dbReference type="Google" id="ProtNLM"/>
    </source>
</evidence>
<keyword evidence="2" id="KW-0472">Membrane</keyword>
<dbReference type="EMBL" id="SUKA01000005">
    <property type="protein sequence ID" value="TJY63835.1"/>
    <property type="molecule type" value="Genomic_DNA"/>
</dbReference>
<keyword evidence="2" id="KW-1133">Transmembrane helix</keyword>
<feature type="region of interest" description="Disordered" evidence="1">
    <location>
        <begin position="38"/>
        <end position="64"/>
    </location>
</feature>
<comment type="caution">
    <text evidence="3">The sequence shown here is derived from an EMBL/GenBank/DDBJ whole genome shotgun (WGS) entry which is preliminary data.</text>
</comment>
<name>A0A4U0GXD9_9SPHI</name>
<dbReference type="OrthoDB" id="716812at2"/>
<dbReference type="RefSeq" id="WP_136821827.1">
    <property type="nucleotide sequence ID" value="NZ_BMJX01000005.1"/>
</dbReference>
<dbReference type="Proteomes" id="UP000309872">
    <property type="component" value="Unassembled WGS sequence"/>
</dbReference>
<dbReference type="PROSITE" id="PS51257">
    <property type="entry name" value="PROKAR_LIPOPROTEIN"/>
    <property type="match status" value="1"/>
</dbReference>
<gene>
    <name evidence="3" type="ORF">FAZ19_16335</name>
</gene>